<accession>A0A2A2F4M1</accession>
<reference evidence="6 7" key="1">
    <citation type="submission" date="2017-08" db="EMBL/GenBank/DDBJ databases">
        <title>Halovibrio sewagensis sp. nov., isolated from wastewater of high salinity.</title>
        <authorList>
            <person name="Dong X."/>
            <person name="Zhang G."/>
        </authorList>
    </citation>
    <scope>NUCLEOTIDE SEQUENCE [LARGE SCALE GENOMIC DNA]</scope>
    <source>
        <strain evidence="6 7">YL5-2</strain>
    </source>
</reference>
<dbReference type="Proteomes" id="UP000218896">
    <property type="component" value="Unassembled WGS sequence"/>
</dbReference>
<keyword evidence="2" id="KW-0479">Metal-binding</keyword>
<dbReference type="InterPro" id="IPR052950">
    <property type="entry name" value="CISD"/>
</dbReference>
<feature type="domain" description="Iron-binding zinc finger CDGSH type" evidence="5">
    <location>
        <begin position="9"/>
        <end position="46"/>
    </location>
</feature>
<evidence type="ECO:0000313" key="6">
    <source>
        <dbReference type="EMBL" id="PAU80396.1"/>
    </source>
</evidence>
<dbReference type="OrthoDB" id="9795032at2"/>
<evidence type="ECO:0000256" key="4">
    <source>
        <dbReference type="ARBA" id="ARBA00023014"/>
    </source>
</evidence>
<evidence type="ECO:0000259" key="5">
    <source>
        <dbReference type="SMART" id="SM00704"/>
    </source>
</evidence>
<dbReference type="Pfam" id="PF09360">
    <property type="entry name" value="zf-CDGSH"/>
    <property type="match status" value="2"/>
</dbReference>
<dbReference type="AlphaFoldDB" id="A0A2A2F4M1"/>
<gene>
    <name evidence="6" type="ORF">CK501_08080</name>
</gene>
<proteinExistence type="predicted"/>
<dbReference type="GO" id="GO:0005737">
    <property type="term" value="C:cytoplasm"/>
    <property type="evidence" value="ECO:0007669"/>
    <property type="project" value="UniProtKB-ARBA"/>
</dbReference>
<dbReference type="InterPro" id="IPR018967">
    <property type="entry name" value="FeS-contain_CDGSH-typ"/>
</dbReference>
<evidence type="ECO:0000256" key="3">
    <source>
        <dbReference type="ARBA" id="ARBA00023004"/>
    </source>
</evidence>
<evidence type="ECO:0000256" key="2">
    <source>
        <dbReference type="ARBA" id="ARBA00022723"/>
    </source>
</evidence>
<keyword evidence="3" id="KW-0408">Iron</keyword>
<dbReference type="InterPro" id="IPR042216">
    <property type="entry name" value="MitoNEET_CISD"/>
</dbReference>
<name>A0A2A2F4M1_9GAMM</name>
<keyword evidence="7" id="KW-1185">Reference proteome</keyword>
<dbReference type="Gene3D" id="3.40.5.90">
    <property type="entry name" value="CDGSH iron-sulfur domain, mitoNEET-type"/>
    <property type="match status" value="2"/>
</dbReference>
<organism evidence="6 7">
    <name type="scientific">Halovibrio salipaludis</name>
    <dbReference type="NCBI Taxonomy" id="2032626"/>
    <lineage>
        <taxon>Bacteria</taxon>
        <taxon>Pseudomonadati</taxon>
        <taxon>Pseudomonadota</taxon>
        <taxon>Gammaproteobacteria</taxon>
        <taxon>Oceanospirillales</taxon>
        <taxon>Halomonadaceae</taxon>
        <taxon>Halovibrio</taxon>
    </lineage>
</organism>
<keyword evidence="1" id="KW-0001">2Fe-2S</keyword>
<evidence type="ECO:0000256" key="1">
    <source>
        <dbReference type="ARBA" id="ARBA00022714"/>
    </source>
</evidence>
<evidence type="ECO:0000313" key="7">
    <source>
        <dbReference type="Proteomes" id="UP000218896"/>
    </source>
</evidence>
<comment type="caution">
    <text evidence="6">The sequence shown here is derived from an EMBL/GenBank/DDBJ whole genome shotgun (WGS) entry which is preliminary data.</text>
</comment>
<feature type="domain" description="Iron-binding zinc finger CDGSH type" evidence="5">
    <location>
        <begin position="47"/>
        <end position="82"/>
    </location>
</feature>
<dbReference type="RefSeq" id="WP_095617239.1">
    <property type="nucleotide sequence ID" value="NZ_NSKD01000003.1"/>
</dbReference>
<dbReference type="GO" id="GO:0046872">
    <property type="term" value="F:metal ion binding"/>
    <property type="evidence" value="ECO:0007669"/>
    <property type="project" value="UniProtKB-KW"/>
</dbReference>
<dbReference type="PANTHER" id="PTHR46491">
    <property type="entry name" value="CDGSH IRON SULFUR DOMAIN PROTEIN HOMOLOG"/>
    <property type="match status" value="1"/>
</dbReference>
<dbReference type="PANTHER" id="PTHR46491:SF3">
    <property type="entry name" value="CDGSH IRON-SULFUR DOMAIN-CONTAINING PROTEIN 3, MITOCHONDRIAL"/>
    <property type="match status" value="1"/>
</dbReference>
<dbReference type="GO" id="GO:0051537">
    <property type="term" value="F:2 iron, 2 sulfur cluster binding"/>
    <property type="evidence" value="ECO:0007669"/>
    <property type="project" value="UniProtKB-KW"/>
</dbReference>
<dbReference type="SMART" id="SM00704">
    <property type="entry name" value="ZnF_CDGSH"/>
    <property type="match status" value="2"/>
</dbReference>
<keyword evidence="4" id="KW-0411">Iron-sulfur</keyword>
<dbReference type="EMBL" id="NSKD01000003">
    <property type="protein sequence ID" value="PAU80396.1"/>
    <property type="molecule type" value="Genomic_DNA"/>
</dbReference>
<protein>
    <recommendedName>
        <fullName evidence="5">Iron-binding zinc finger CDGSH type domain-containing protein</fullName>
    </recommendedName>
</protein>
<sequence length="89" mass="9356">MTQPVVADNKPMKVSLTAGESYMFCACGRSDSQPFCDGSHKGTGITPQKLTPEESGDAALCCCKHTSNAPYCDGTHKRFGAEDIGAEAP</sequence>